<dbReference type="CDD" id="cd22906">
    <property type="entry name" value="HFD_DRAP1"/>
    <property type="match status" value="1"/>
</dbReference>
<dbReference type="Pfam" id="PF04212">
    <property type="entry name" value="MIT"/>
    <property type="match status" value="1"/>
</dbReference>
<dbReference type="STRING" id="400727.A0A2T7NZ06"/>
<dbReference type="Gene3D" id="3.30.200.20">
    <property type="entry name" value="Phosphorylase Kinase, domain 1"/>
    <property type="match status" value="1"/>
</dbReference>
<feature type="region of interest" description="Disordered" evidence="3">
    <location>
        <begin position="437"/>
        <end position="493"/>
    </location>
</feature>
<dbReference type="PROSITE" id="PS50011">
    <property type="entry name" value="PROTEIN_KINASE_DOM"/>
    <property type="match status" value="1"/>
</dbReference>
<dbReference type="SUPFAM" id="SSF64268">
    <property type="entry name" value="PX domain"/>
    <property type="match status" value="1"/>
</dbReference>
<feature type="compositionally biased region" description="Polar residues" evidence="3">
    <location>
        <begin position="442"/>
        <end position="457"/>
    </location>
</feature>
<evidence type="ECO:0000313" key="7">
    <source>
        <dbReference type="Proteomes" id="UP000245119"/>
    </source>
</evidence>
<feature type="region of interest" description="Disordered" evidence="3">
    <location>
        <begin position="197"/>
        <end position="218"/>
    </location>
</feature>
<dbReference type="InterPro" id="IPR011009">
    <property type="entry name" value="Kinase-like_dom_sf"/>
</dbReference>
<dbReference type="Gene3D" id="1.10.20.10">
    <property type="entry name" value="Histone, subunit A"/>
    <property type="match status" value="1"/>
</dbReference>
<feature type="compositionally biased region" description="Acidic residues" evidence="3">
    <location>
        <begin position="1444"/>
        <end position="1466"/>
    </location>
</feature>
<dbReference type="SUPFAM" id="SSF56112">
    <property type="entry name" value="Protein kinase-like (PK-like)"/>
    <property type="match status" value="1"/>
</dbReference>
<protein>
    <recommendedName>
        <fullName evidence="8">Protein kinase domain-containing protein</fullName>
    </recommendedName>
</protein>
<dbReference type="Gene3D" id="3.30.1520.10">
    <property type="entry name" value="Phox-like domain"/>
    <property type="match status" value="1"/>
</dbReference>
<dbReference type="GO" id="GO:0005524">
    <property type="term" value="F:ATP binding"/>
    <property type="evidence" value="ECO:0007669"/>
    <property type="project" value="InterPro"/>
</dbReference>
<feature type="region of interest" description="Disordered" evidence="3">
    <location>
        <begin position="142"/>
        <end position="181"/>
    </location>
</feature>
<dbReference type="OrthoDB" id="653904at2759"/>
<feature type="domain" description="PX" evidence="5">
    <location>
        <begin position="15"/>
        <end position="139"/>
    </location>
</feature>
<dbReference type="InterPro" id="IPR001683">
    <property type="entry name" value="PX_dom"/>
</dbReference>
<dbReference type="GO" id="GO:0004672">
    <property type="term" value="F:protein kinase activity"/>
    <property type="evidence" value="ECO:0007669"/>
    <property type="project" value="InterPro"/>
</dbReference>
<dbReference type="GO" id="GO:0035091">
    <property type="term" value="F:phosphatidylinositol binding"/>
    <property type="evidence" value="ECO:0007669"/>
    <property type="project" value="InterPro"/>
</dbReference>
<dbReference type="PANTHER" id="PTHR15508">
    <property type="entry name" value="RIBOSOMAL PROTEIN S6 KINASE"/>
    <property type="match status" value="1"/>
</dbReference>
<dbReference type="Proteomes" id="UP000245119">
    <property type="component" value="Linkage Group LG8"/>
</dbReference>
<evidence type="ECO:0000256" key="1">
    <source>
        <dbReference type="ARBA" id="ARBA00004123"/>
    </source>
</evidence>
<dbReference type="Pfam" id="PF00808">
    <property type="entry name" value="CBFD_NFYB_HMF"/>
    <property type="match status" value="1"/>
</dbReference>
<dbReference type="GO" id="GO:0006355">
    <property type="term" value="P:regulation of DNA-templated transcription"/>
    <property type="evidence" value="ECO:0007669"/>
    <property type="project" value="InterPro"/>
</dbReference>
<comment type="subcellular location">
    <subcellularLocation>
        <location evidence="1">Nucleus</location>
    </subcellularLocation>
</comment>
<accession>A0A2T7NZ06</accession>
<gene>
    <name evidence="6" type="ORF">C0Q70_14071</name>
</gene>
<evidence type="ECO:0000259" key="4">
    <source>
        <dbReference type="PROSITE" id="PS50011"/>
    </source>
</evidence>
<dbReference type="SUPFAM" id="SSF116846">
    <property type="entry name" value="MIT domain"/>
    <property type="match status" value="1"/>
</dbReference>
<dbReference type="SMART" id="SM00220">
    <property type="entry name" value="S_TKc"/>
    <property type="match status" value="1"/>
</dbReference>
<dbReference type="InterPro" id="IPR036871">
    <property type="entry name" value="PX_dom_sf"/>
</dbReference>
<comment type="caution">
    <text evidence="6">The sequence shown here is derived from an EMBL/GenBank/DDBJ whole genome shotgun (WGS) entry which is preliminary data.</text>
</comment>
<keyword evidence="7" id="KW-1185">Reference proteome</keyword>
<keyword evidence="2" id="KW-0539">Nucleus</keyword>
<evidence type="ECO:0008006" key="8">
    <source>
        <dbReference type="Google" id="ProtNLM"/>
    </source>
</evidence>
<dbReference type="InterPro" id="IPR000719">
    <property type="entry name" value="Prot_kinase_dom"/>
</dbReference>
<dbReference type="InterPro" id="IPR036181">
    <property type="entry name" value="MIT_dom_sf"/>
</dbReference>
<sequence>MMSKQGSASDLKLSVHDKIWNFDVSEPRMHLKGFTVYKITCRVYRKNLTIEMIFQIVTWKRYNDFKNLYKSMLNLHKALHRRDQFPVFAKPKVFGRFEEAVIEERRQSALALLNFIGTQPHLYKSPLLAQFLADGQIESSKSDLLSPQPAPESENARGSGMDILSSWPPLGDGLPAPNISPTPVSASCPPFVWNQSFLSDPAETGGEETNGTNTYKNEGEISLHQTLDSARPKLLEGTWQFPQIPDSISLDSSTGEEDTDTGDLDSILSSSLPDADLNFFDPLRAERDTASETEADSEGELVKSNTWLMEAISACAGMEDTNGFAGLSTAGNNETNTGSSPAAVGHLSNLQDPGLEVHSLDGGMLIRKDSSGSTVEVGKGDEHFVPVSSLGPTSSMEEKVICGKGDIDLSSHGSTTHSISSASSVVTSPLHTRSALLHDSKSSSPVPGTSRAGSVSATPVPGRAGSASATPSLSPAVSPARAKLRSPTMTSVSTMDLGGKEDYIYLAASQICLAQNSEASGHYQQAFNHYKIGVGILLQGVQGDVNKARRDAVRRKTAQYLMKAEDLYNRHLATENLDERRWAADSYVSPSLELDPSFAFIRGSIRDLRHYQVLGAIDKVILVLDKNTDETFVIKTIQKSASGLLATEGGQRSILPTTCPYMVNLHKFFETDSALYLLLQYASGGRLWSYIAAYLQQSSGLSANATNMDNYFNIGAPVGNIYTGHKMFESTNTVLDNLQKKPGENQSVTAAEILRPGDPVFSPTGVRFSKLREEIESPEDQSTKEEQKSEHFDGEGDRSSEPIDSRRLSSLSSDEFHRSLSQEEVQAGVDHFPTSLEGMDQFQDLLKKNKVNLENFSINSFDSDYNAHLSSTLSTSQPLEEVDDQNMPISAQTGSVTHGSFADEVFSESFVGPVLSETAPSESSAGLNSIVETSRQLLRSVERTLSEADDKAFTSENHLQPKESIGEHSGQREDVVPERDSSESDEISIYDLHRTSDEDDSAEHASLKGTENGNVIVGMGDVSVTVCCHEPSSKRRTSQTEDKAETLRHLSSVADDIERGSQLDNSSVMKQNGIDLTLDGEVSTRQKSASFTSSPTLSCSPGKRSISFSTPLPKATVSSTASLPKHTGRKVSFCRSISGDMTRSASFECDVKSPTRNRARAISDLFENLDRESVEQMVLPETVVQRWAAELVIALSRLHSLGIICRDLKPDNILLGEGGHIFLTYFCQIGQAEKELDWTAVEQMYVAPEVRLISGYDSSCDWWSFGALLYELLVGKSLHFCHPGGILSYTNIYIPPHVSSEGHSLLQEARIKKIMQTDEEVGKVAATVPVIISRALELFIESLIVQASQTTLSKKARTLSASHLKQTIQSEKKYDFLHELVANIPDHQTEEDGGSECTSVIENQDKSNQSAVKRPRGRPRKPRDPSGAVQKKERKRKQAKMESSEDSDSDASEETDDAVEDSEGEGEASCSGNNFSSIPSTSSGLLLMPPPTPSVPPVPLYSGMTVYPAGGVAYLGLSDGRSPPVSWSLQAPGPVGFSQMPVPVMRAGLRTAEDDDYDT</sequence>
<name>A0A2T7NZ06_POMCA</name>
<feature type="region of interest" description="Disordered" evidence="3">
    <location>
        <begin position="1086"/>
        <end position="1105"/>
    </location>
</feature>
<feature type="compositionally biased region" description="Polar residues" evidence="3">
    <location>
        <begin position="1086"/>
        <end position="1099"/>
    </location>
</feature>
<dbReference type="Pfam" id="PF00787">
    <property type="entry name" value="PX"/>
    <property type="match status" value="1"/>
</dbReference>
<dbReference type="SMART" id="SM00312">
    <property type="entry name" value="PX"/>
    <property type="match status" value="1"/>
</dbReference>
<dbReference type="GO" id="GO:0005634">
    <property type="term" value="C:nucleus"/>
    <property type="evidence" value="ECO:0007669"/>
    <property type="project" value="UniProtKB-SubCell"/>
</dbReference>
<dbReference type="PROSITE" id="PS50195">
    <property type="entry name" value="PX"/>
    <property type="match status" value="1"/>
</dbReference>
<dbReference type="Pfam" id="PF00069">
    <property type="entry name" value="Pkinase"/>
    <property type="match status" value="1"/>
</dbReference>
<feature type="region of interest" description="Disordered" evidence="3">
    <location>
        <begin position="948"/>
        <end position="987"/>
    </location>
</feature>
<feature type="compositionally biased region" description="Low complexity" evidence="3">
    <location>
        <begin position="203"/>
        <end position="216"/>
    </location>
</feature>
<organism evidence="6 7">
    <name type="scientific">Pomacea canaliculata</name>
    <name type="common">Golden apple snail</name>
    <dbReference type="NCBI Taxonomy" id="400727"/>
    <lineage>
        <taxon>Eukaryota</taxon>
        <taxon>Metazoa</taxon>
        <taxon>Spiralia</taxon>
        <taxon>Lophotrochozoa</taxon>
        <taxon>Mollusca</taxon>
        <taxon>Gastropoda</taxon>
        <taxon>Caenogastropoda</taxon>
        <taxon>Architaenioglossa</taxon>
        <taxon>Ampullarioidea</taxon>
        <taxon>Ampullariidae</taxon>
        <taxon>Pomacea</taxon>
    </lineage>
</organism>
<dbReference type="InterPro" id="IPR003958">
    <property type="entry name" value="CBFA_NFYB_domain"/>
</dbReference>
<dbReference type="SMART" id="SM00745">
    <property type="entry name" value="MIT"/>
    <property type="match status" value="1"/>
</dbReference>
<feature type="region of interest" description="Disordered" evidence="3">
    <location>
        <begin position="244"/>
        <end position="266"/>
    </location>
</feature>
<feature type="domain" description="Protein kinase" evidence="4">
    <location>
        <begin position="1071"/>
        <end position="1377"/>
    </location>
</feature>
<dbReference type="Gene3D" id="1.20.58.80">
    <property type="entry name" value="Phosphotransferase system, lactose/cellobiose-type IIA subunit"/>
    <property type="match status" value="1"/>
</dbReference>
<proteinExistence type="predicted"/>
<evidence type="ECO:0000256" key="3">
    <source>
        <dbReference type="SAM" id="MobiDB-lite"/>
    </source>
</evidence>
<dbReference type="InterPro" id="IPR009072">
    <property type="entry name" value="Histone-fold"/>
</dbReference>
<evidence type="ECO:0000256" key="2">
    <source>
        <dbReference type="ARBA" id="ARBA00023242"/>
    </source>
</evidence>
<dbReference type="InterPro" id="IPR000637">
    <property type="entry name" value="HMGI/Y_DNA-bd_CS"/>
</dbReference>
<feature type="compositionally biased region" description="Polar residues" evidence="3">
    <location>
        <begin position="1396"/>
        <end position="1411"/>
    </location>
</feature>
<feature type="compositionally biased region" description="Polar residues" evidence="3">
    <location>
        <begin position="1470"/>
        <end position="1484"/>
    </location>
</feature>
<dbReference type="InterPro" id="IPR007330">
    <property type="entry name" value="MIT_dom"/>
</dbReference>
<evidence type="ECO:0000259" key="5">
    <source>
        <dbReference type="PROSITE" id="PS50195"/>
    </source>
</evidence>
<feature type="compositionally biased region" description="Basic and acidic residues" evidence="3">
    <location>
        <begin position="948"/>
        <end position="982"/>
    </location>
</feature>
<dbReference type="CDD" id="cd02677">
    <property type="entry name" value="MIT_SNX15"/>
    <property type="match status" value="1"/>
</dbReference>
<feature type="compositionally biased region" description="Basic and acidic residues" evidence="3">
    <location>
        <begin position="774"/>
        <end position="807"/>
    </location>
</feature>
<feature type="compositionally biased region" description="Acidic residues" evidence="3">
    <location>
        <begin position="254"/>
        <end position="263"/>
    </location>
</feature>
<dbReference type="PROSITE" id="PS00354">
    <property type="entry name" value="HMGI_Y"/>
    <property type="match status" value="1"/>
</dbReference>
<feature type="region of interest" description="Disordered" evidence="3">
    <location>
        <begin position="1386"/>
        <end position="1491"/>
    </location>
</feature>
<dbReference type="GO" id="GO:0046982">
    <property type="term" value="F:protein heterodimerization activity"/>
    <property type="evidence" value="ECO:0007669"/>
    <property type="project" value="InterPro"/>
</dbReference>
<dbReference type="SUPFAM" id="SSF47113">
    <property type="entry name" value="Histone-fold"/>
    <property type="match status" value="1"/>
</dbReference>
<dbReference type="PANTHER" id="PTHR15508:SF8">
    <property type="entry name" value="LD24550P"/>
    <property type="match status" value="1"/>
</dbReference>
<dbReference type="InterPro" id="IPR051866">
    <property type="entry name" value="Intracell_Sig-Traffick_Protein"/>
</dbReference>
<dbReference type="Gene3D" id="1.10.510.10">
    <property type="entry name" value="Transferase(Phosphotransferase) domain 1"/>
    <property type="match status" value="1"/>
</dbReference>
<evidence type="ECO:0000313" key="6">
    <source>
        <dbReference type="EMBL" id="PVD26396.1"/>
    </source>
</evidence>
<reference evidence="6 7" key="1">
    <citation type="submission" date="2018-04" db="EMBL/GenBank/DDBJ databases">
        <title>The genome of golden apple snail Pomacea canaliculata provides insight into stress tolerance and invasive adaptation.</title>
        <authorList>
            <person name="Liu C."/>
            <person name="Liu B."/>
            <person name="Ren Y."/>
            <person name="Zhang Y."/>
            <person name="Wang H."/>
            <person name="Li S."/>
            <person name="Jiang F."/>
            <person name="Yin L."/>
            <person name="Zhang G."/>
            <person name="Qian W."/>
            <person name="Fan W."/>
        </authorList>
    </citation>
    <scope>NUCLEOTIDE SEQUENCE [LARGE SCALE GENOMIC DNA]</scope>
    <source>
        <strain evidence="6">SZHN2017</strain>
        <tissue evidence="6">Muscle</tissue>
    </source>
</reference>
<feature type="region of interest" description="Disordered" evidence="3">
    <location>
        <begin position="774"/>
        <end position="821"/>
    </location>
</feature>
<dbReference type="EMBL" id="PZQS01000008">
    <property type="protein sequence ID" value="PVD26396.1"/>
    <property type="molecule type" value="Genomic_DNA"/>
</dbReference>